<reference evidence="2 3" key="1">
    <citation type="journal article" date="2012" name="ISME J.">
        <title>Genomic insights to SAR86, an abundant and uncultivated marine bacterial lineage.</title>
        <authorList>
            <person name="Dupont C.L."/>
            <person name="Rusch D.B."/>
            <person name="Yooseph S."/>
            <person name="Lombardo M.J."/>
            <person name="Richter R.A."/>
            <person name="Valas R."/>
            <person name="Novotny M."/>
            <person name="Yee-Greenbaum J."/>
            <person name="Selengut J.D."/>
            <person name="Haft D.H."/>
            <person name="Halpern A.L."/>
            <person name="Lasken R.S."/>
            <person name="Nealson K."/>
            <person name="Friedman R."/>
            <person name="Venter J.C."/>
        </authorList>
    </citation>
    <scope>NUCLEOTIDE SEQUENCE [LARGE SCALE GENOMIC DNA]</scope>
</reference>
<dbReference type="GO" id="GO:0004222">
    <property type="term" value="F:metalloendopeptidase activity"/>
    <property type="evidence" value="ECO:0007669"/>
    <property type="project" value="TreeGrafter"/>
</dbReference>
<gene>
    <name evidence="2" type="ORF">NT01SARS_0641</name>
</gene>
<dbReference type="HOGENOM" id="CLU_029425_5_2_6"/>
<dbReference type="Gene3D" id="2.70.70.10">
    <property type="entry name" value="Glucose Permease (Domain IIA)"/>
    <property type="match status" value="1"/>
</dbReference>
<dbReference type="PANTHER" id="PTHR21666">
    <property type="entry name" value="PEPTIDASE-RELATED"/>
    <property type="match status" value="1"/>
</dbReference>
<dbReference type="InterPro" id="IPR011055">
    <property type="entry name" value="Dup_hybrid_motif"/>
</dbReference>
<dbReference type="InterPro" id="IPR016047">
    <property type="entry name" value="M23ase_b-sheet_dom"/>
</dbReference>
<dbReference type="AlphaFoldDB" id="J4V0K7"/>
<dbReference type="CDD" id="cd12797">
    <property type="entry name" value="M23_peptidase"/>
    <property type="match status" value="1"/>
</dbReference>
<evidence type="ECO:0000259" key="1">
    <source>
        <dbReference type="Pfam" id="PF01551"/>
    </source>
</evidence>
<dbReference type="InterPro" id="IPR050570">
    <property type="entry name" value="Cell_wall_metabolism_enzyme"/>
</dbReference>
<dbReference type="STRING" id="1123866.NT01SARS_0641"/>
<dbReference type="PANTHER" id="PTHR21666:SF285">
    <property type="entry name" value="M23 FAMILY METALLOPEPTIDASE"/>
    <property type="match status" value="1"/>
</dbReference>
<proteinExistence type="predicted"/>
<protein>
    <submittedName>
        <fullName evidence="2">M24/M37 family peptidase</fullName>
    </submittedName>
</protein>
<accession>J4V0K7</accession>
<organism evidence="2 3">
    <name type="scientific">SAR86 cluster bacterium SAR86A</name>
    <dbReference type="NCBI Taxonomy" id="1123866"/>
    <lineage>
        <taxon>Bacteria</taxon>
        <taxon>Pseudomonadati</taxon>
        <taxon>Pseudomonadota</taxon>
        <taxon>Gammaproteobacteria</taxon>
        <taxon>SAR86 cluster</taxon>
    </lineage>
</organism>
<dbReference type="EMBL" id="JH611156">
    <property type="protein sequence ID" value="EJP72147.1"/>
    <property type="molecule type" value="Genomic_DNA"/>
</dbReference>
<feature type="domain" description="M23ase beta-sheet core" evidence="1">
    <location>
        <begin position="153"/>
        <end position="247"/>
    </location>
</feature>
<dbReference type="SUPFAM" id="SSF51261">
    <property type="entry name" value="Duplicated hybrid motif"/>
    <property type="match status" value="1"/>
</dbReference>
<evidence type="ECO:0000313" key="2">
    <source>
        <dbReference type="EMBL" id="EJP72147.1"/>
    </source>
</evidence>
<name>J4V0K7_9GAMM</name>
<evidence type="ECO:0000313" key="3">
    <source>
        <dbReference type="Proteomes" id="UP000010305"/>
    </source>
</evidence>
<dbReference type="Pfam" id="PF01551">
    <property type="entry name" value="Peptidase_M23"/>
    <property type="match status" value="1"/>
</dbReference>
<sequence>MNKFDIRIIFLFFFTLDVLSENIGQPGELFPIKVNKGIFTSSNGLIKIDNSYYKLVPLSFSKQGQYVMFEDTKIFIQNKDFGESRITITNNALVNLSDEDKDRTIRESKIINKALQTYSKKMKPTFSFISPVDGIISSRYGKKRFINNSPRSPHLALDIAAPEGTKVLSPEDGKVILIGNFFYSGNYLIIDHGQGLLSSYSHLSSISVSEDDILKQGQEIGKVGSTGRVTGPHLHWTVYYEKVRINPESLLKDNYLEALL</sequence>
<dbReference type="Proteomes" id="UP000010305">
    <property type="component" value="Unassembled WGS sequence"/>
</dbReference>